<accession>A0A433Q2G9</accession>
<feature type="region of interest" description="Disordered" evidence="2">
    <location>
        <begin position="287"/>
        <end position="317"/>
    </location>
</feature>
<evidence type="ECO:0000256" key="2">
    <source>
        <dbReference type="SAM" id="MobiDB-lite"/>
    </source>
</evidence>
<dbReference type="AlphaFoldDB" id="A0A433Q2G9"/>
<reference evidence="3 4" key="1">
    <citation type="journal article" date="2018" name="New Phytol.">
        <title>Phylogenomics of Endogonaceae and evolution of mycorrhizas within Mucoromycota.</title>
        <authorList>
            <person name="Chang Y."/>
            <person name="Desiro A."/>
            <person name="Na H."/>
            <person name="Sandor L."/>
            <person name="Lipzen A."/>
            <person name="Clum A."/>
            <person name="Barry K."/>
            <person name="Grigoriev I.V."/>
            <person name="Martin F.M."/>
            <person name="Stajich J.E."/>
            <person name="Smith M.E."/>
            <person name="Bonito G."/>
            <person name="Spatafora J.W."/>
        </authorList>
    </citation>
    <scope>NUCLEOTIDE SEQUENCE [LARGE SCALE GENOMIC DNA]</scope>
    <source>
        <strain evidence="3 4">AD002</strain>
    </source>
</reference>
<dbReference type="PANTHER" id="PTHR35870">
    <property type="entry name" value="PROTEIN, PUTATIVE (AFU_ORTHOLOGUE AFUA_5G03330)-RELATED"/>
    <property type="match status" value="1"/>
</dbReference>
<keyword evidence="1" id="KW-0560">Oxidoreductase</keyword>
<protein>
    <submittedName>
        <fullName evidence="3">Uncharacterized protein</fullName>
    </submittedName>
</protein>
<comment type="caution">
    <text evidence="3">The sequence shown here is derived from an EMBL/GenBank/DDBJ whole genome shotgun (WGS) entry which is preliminary data.</text>
</comment>
<feature type="region of interest" description="Disordered" evidence="2">
    <location>
        <begin position="18"/>
        <end position="37"/>
    </location>
</feature>
<evidence type="ECO:0000256" key="1">
    <source>
        <dbReference type="ARBA" id="ARBA00023002"/>
    </source>
</evidence>
<name>A0A433Q2G9_9FUNG</name>
<dbReference type="EMBL" id="RBNJ01017782">
    <property type="protein sequence ID" value="RUS23980.1"/>
    <property type="molecule type" value="Genomic_DNA"/>
</dbReference>
<evidence type="ECO:0000313" key="3">
    <source>
        <dbReference type="EMBL" id="RUS23980.1"/>
    </source>
</evidence>
<gene>
    <name evidence="3" type="ORF">BC938DRAFT_474316</name>
</gene>
<feature type="compositionally biased region" description="Low complexity" evidence="2">
    <location>
        <begin position="22"/>
        <end position="34"/>
    </location>
</feature>
<dbReference type="GO" id="GO:0016491">
    <property type="term" value="F:oxidoreductase activity"/>
    <property type="evidence" value="ECO:0007669"/>
    <property type="project" value="UniProtKB-KW"/>
</dbReference>
<dbReference type="Proteomes" id="UP000274822">
    <property type="component" value="Unassembled WGS sequence"/>
</dbReference>
<evidence type="ECO:0000313" key="4">
    <source>
        <dbReference type="Proteomes" id="UP000274822"/>
    </source>
</evidence>
<organism evidence="3 4">
    <name type="scientific">Jimgerdemannia flammicorona</name>
    <dbReference type="NCBI Taxonomy" id="994334"/>
    <lineage>
        <taxon>Eukaryota</taxon>
        <taxon>Fungi</taxon>
        <taxon>Fungi incertae sedis</taxon>
        <taxon>Mucoromycota</taxon>
        <taxon>Mucoromycotina</taxon>
        <taxon>Endogonomycetes</taxon>
        <taxon>Endogonales</taxon>
        <taxon>Endogonaceae</taxon>
        <taxon>Jimgerdemannia</taxon>
    </lineage>
</organism>
<dbReference type="PANTHER" id="PTHR35870:SF6">
    <property type="entry name" value="MGS207 PROTEIN"/>
    <property type="match status" value="1"/>
</dbReference>
<sequence length="454" mass="49949">MTATASVFLTSNFGAPVHHDSPNPSLQTLSSSSSHTDMPKETLLNIVNDNHELYHIEYQDHLPNVLAPALLCSYDLGASQEQLRQTYHRLAPDLERLRLPETRITADNWTDFFGQKRYYRDYLVYFDAHIATHTALSTFQTHFSRLLPGCIGSSLHPLVHLALGLDFGHSYVISEALAYACIAYSSIGEMVDAQSGTKLAGTGEVDPREILEMVKVDKRFDGGFDGAFGAKLKMLAKSRGALVKVYMDEWNVDAATTSDAIAEKLHSLAHLTTLLLTATSTHTTVPSIPTTSPLSTSPNVPHFLGISPPGSPRSTTSLLSPPKLDIHLAALFSSLYAVNTILPLLPAHADKVRLLKLQWLATLCIYIVQGRPTIREDMLPEGVDIANEYANWEKCIKTVVEGNDPHAPVILRGLVKAEGKYGRRDADGIYLRAASVLADFVDREGDWDHKGARR</sequence>
<feature type="compositionally biased region" description="Low complexity" evidence="2">
    <location>
        <begin position="287"/>
        <end position="301"/>
    </location>
</feature>
<proteinExistence type="predicted"/>
<dbReference type="InterPro" id="IPR025337">
    <property type="entry name" value="Questin_oxidase-like"/>
</dbReference>
<dbReference type="Pfam" id="PF14027">
    <property type="entry name" value="Questin_oxidase"/>
    <property type="match status" value="2"/>
</dbReference>
<keyword evidence="4" id="KW-1185">Reference proteome</keyword>